<feature type="signal peptide" evidence="1">
    <location>
        <begin position="1"/>
        <end position="21"/>
    </location>
</feature>
<dbReference type="Proteomes" id="UP000307244">
    <property type="component" value="Unassembled WGS sequence"/>
</dbReference>
<evidence type="ECO:0000313" key="3">
    <source>
        <dbReference type="Proteomes" id="UP000307244"/>
    </source>
</evidence>
<protein>
    <recommendedName>
        <fullName evidence="4">DUF4252 domain-containing protein</fullName>
    </recommendedName>
</protein>
<evidence type="ECO:0000256" key="1">
    <source>
        <dbReference type="SAM" id="SignalP"/>
    </source>
</evidence>
<comment type="caution">
    <text evidence="2">The sequence shown here is derived from an EMBL/GenBank/DDBJ whole genome shotgun (WGS) entry which is preliminary data.</text>
</comment>
<organism evidence="2 3">
    <name type="scientific">Pedobacter frigoris</name>
    <dbReference type="NCBI Taxonomy" id="2571272"/>
    <lineage>
        <taxon>Bacteria</taxon>
        <taxon>Pseudomonadati</taxon>
        <taxon>Bacteroidota</taxon>
        <taxon>Sphingobacteriia</taxon>
        <taxon>Sphingobacteriales</taxon>
        <taxon>Sphingobacteriaceae</taxon>
        <taxon>Pedobacter</taxon>
    </lineage>
</organism>
<reference evidence="2 3" key="1">
    <citation type="submission" date="2019-04" db="EMBL/GenBank/DDBJ databases">
        <title>Pedobacter sp. RP-3-15 sp. nov., isolated from Arctic soil.</title>
        <authorList>
            <person name="Dahal R.H."/>
            <person name="Kim D.-U."/>
        </authorList>
    </citation>
    <scope>NUCLEOTIDE SEQUENCE [LARGE SCALE GENOMIC DNA]</scope>
    <source>
        <strain evidence="2 3">RP-3-15</strain>
    </source>
</reference>
<accession>A0A4U1CTJ8</accession>
<gene>
    <name evidence="2" type="ORF">FA047_02940</name>
</gene>
<feature type="chain" id="PRO_5020794884" description="DUF4252 domain-containing protein" evidence="1">
    <location>
        <begin position="22"/>
        <end position="148"/>
    </location>
</feature>
<evidence type="ECO:0000313" key="2">
    <source>
        <dbReference type="EMBL" id="TKC09068.1"/>
    </source>
</evidence>
<dbReference type="AlphaFoldDB" id="A0A4U1CTJ8"/>
<dbReference type="OrthoDB" id="761965at2"/>
<keyword evidence="1" id="KW-0732">Signal</keyword>
<keyword evidence="3" id="KW-1185">Reference proteome</keyword>
<proteinExistence type="predicted"/>
<sequence length="148" mass="15563">MKKLLMTCFALLVFGATTVSAQGILDKIDKVLNKADQAAGSADKASKMGLKATGLFGTKSAAAETNTIIKFSGVDFSMLKSINEKVQTAKGVASTKMKFNASSSTIQVQHTGTSEDLLAALQKVSATTFAEKNLEGLDDGEILIKINK</sequence>
<dbReference type="EMBL" id="SWBQ01000001">
    <property type="protein sequence ID" value="TKC09068.1"/>
    <property type="molecule type" value="Genomic_DNA"/>
</dbReference>
<name>A0A4U1CTJ8_9SPHI</name>
<evidence type="ECO:0008006" key="4">
    <source>
        <dbReference type="Google" id="ProtNLM"/>
    </source>
</evidence>
<dbReference type="RefSeq" id="WP_136834483.1">
    <property type="nucleotide sequence ID" value="NZ_SWBQ01000001.1"/>
</dbReference>